<dbReference type="PANTHER" id="PTHR40465">
    <property type="entry name" value="CHROMOSOME 1, WHOLE GENOME SHOTGUN SEQUENCE"/>
    <property type="match status" value="1"/>
</dbReference>
<keyword evidence="4" id="KW-1185">Reference proteome</keyword>
<dbReference type="Pfam" id="PF20152">
    <property type="entry name" value="DUF6534"/>
    <property type="match status" value="1"/>
</dbReference>
<evidence type="ECO:0000313" key="4">
    <source>
        <dbReference type="Proteomes" id="UP000807353"/>
    </source>
</evidence>
<name>A0A9P5Y4R1_9AGAR</name>
<evidence type="ECO:0000259" key="2">
    <source>
        <dbReference type="Pfam" id="PF20152"/>
    </source>
</evidence>
<keyword evidence="1" id="KW-0472">Membrane</keyword>
<sequence>MSSEVTPNGMFGPMLIGLVIATMFSGVAIVQVITFMRHCDGDPLAQKLMVLFLWFLDMLHVSLMFHLVYHYLVSHPTDELLVWSFPAHILIQLTIMPVAHGVYLIRIWKITTSTRKYIPIALGCLVFLNLVAGILIAIKLFQCPDFLCARAVPVKPVVISVLALTFCIDFLIALSLGHALSKAGTNLNWTNSSFTMLLAYFINTGAIVGLFSLSCLVAFLASQHSLILVSIDAITTRLYVNSLLGMVNARHYFQPAESPTPLDLRPGFPSLRISVNRTSQRPSKTINEVGLPLFQPSPKSEDIMMLEVMVKQEAHSRKT</sequence>
<keyword evidence="1" id="KW-0812">Transmembrane</keyword>
<feature type="transmembrane region" description="Helical" evidence="1">
    <location>
        <begin position="158"/>
        <end position="176"/>
    </location>
</feature>
<dbReference type="OrthoDB" id="3270417at2759"/>
<feature type="transmembrane region" description="Helical" evidence="1">
    <location>
        <begin position="197"/>
        <end position="221"/>
    </location>
</feature>
<comment type="caution">
    <text evidence="3">The sequence shown here is derived from an EMBL/GenBank/DDBJ whole genome shotgun (WGS) entry which is preliminary data.</text>
</comment>
<keyword evidence="1" id="KW-1133">Transmembrane helix</keyword>
<reference evidence="3" key="1">
    <citation type="submission" date="2020-11" db="EMBL/GenBank/DDBJ databases">
        <authorList>
            <consortium name="DOE Joint Genome Institute"/>
            <person name="Ahrendt S."/>
            <person name="Riley R."/>
            <person name="Andreopoulos W."/>
            <person name="Labutti K."/>
            <person name="Pangilinan J."/>
            <person name="Ruiz-Duenas F.J."/>
            <person name="Barrasa J.M."/>
            <person name="Sanchez-Garcia M."/>
            <person name="Camarero S."/>
            <person name="Miyauchi S."/>
            <person name="Serrano A."/>
            <person name="Linde D."/>
            <person name="Babiker R."/>
            <person name="Drula E."/>
            <person name="Ayuso-Fernandez I."/>
            <person name="Pacheco R."/>
            <person name="Padilla G."/>
            <person name="Ferreira P."/>
            <person name="Barriuso J."/>
            <person name="Kellner H."/>
            <person name="Castanera R."/>
            <person name="Alfaro M."/>
            <person name="Ramirez L."/>
            <person name="Pisabarro A.G."/>
            <person name="Kuo A."/>
            <person name="Tritt A."/>
            <person name="Lipzen A."/>
            <person name="He G."/>
            <person name="Yan M."/>
            <person name="Ng V."/>
            <person name="Cullen D."/>
            <person name="Martin F."/>
            <person name="Rosso M.-N."/>
            <person name="Henrissat B."/>
            <person name="Hibbett D."/>
            <person name="Martinez A.T."/>
            <person name="Grigoriev I.V."/>
        </authorList>
    </citation>
    <scope>NUCLEOTIDE SEQUENCE</scope>
    <source>
        <strain evidence="3">CBS 247.69</strain>
    </source>
</reference>
<dbReference type="PANTHER" id="PTHR40465:SF1">
    <property type="entry name" value="DUF6534 DOMAIN-CONTAINING PROTEIN"/>
    <property type="match status" value="1"/>
</dbReference>
<feature type="transmembrane region" description="Helical" evidence="1">
    <location>
        <begin position="117"/>
        <end position="138"/>
    </location>
</feature>
<organism evidence="3 4">
    <name type="scientific">Collybia nuda</name>
    <dbReference type="NCBI Taxonomy" id="64659"/>
    <lineage>
        <taxon>Eukaryota</taxon>
        <taxon>Fungi</taxon>
        <taxon>Dikarya</taxon>
        <taxon>Basidiomycota</taxon>
        <taxon>Agaricomycotina</taxon>
        <taxon>Agaricomycetes</taxon>
        <taxon>Agaricomycetidae</taxon>
        <taxon>Agaricales</taxon>
        <taxon>Tricholomatineae</taxon>
        <taxon>Clitocybaceae</taxon>
        <taxon>Collybia</taxon>
    </lineage>
</organism>
<accession>A0A9P5Y4R1</accession>
<dbReference type="AlphaFoldDB" id="A0A9P5Y4R1"/>
<feature type="transmembrane region" description="Helical" evidence="1">
    <location>
        <begin position="12"/>
        <end position="36"/>
    </location>
</feature>
<evidence type="ECO:0000256" key="1">
    <source>
        <dbReference type="SAM" id="Phobius"/>
    </source>
</evidence>
<dbReference type="EMBL" id="MU150288">
    <property type="protein sequence ID" value="KAF9461165.1"/>
    <property type="molecule type" value="Genomic_DNA"/>
</dbReference>
<dbReference type="InterPro" id="IPR045339">
    <property type="entry name" value="DUF6534"/>
</dbReference>
<feature type="domain" description="DUF6534" evidence="2">
    <location>
        <begin position="166"/>
        <end position="252"/>
    </location>
</feature>
<proteinExistence type="predicted"/>
<gene>
    <name evidence="3" type="ORF">BDZ94DRAFT_854428</name>
</gene>
<evidence type="ECO:0000313" key="3">
    <source>
        <dbReference type="EMBL" id="KAF9461165.1"/>
    </source>
</evidence>
<dbReference type="Proteomes" id="UP000807353">
    <property type="component" value="Unassembled WGS sequence"/>
</dbReference>
<feature type="transmembrane region" description="Helical" evidence="1">
    <location>
        <begin position="81"/>
        <end position="105"/>
    </location>
</feature>
<feature type="transmembrane region" description="Helical" evidence="1">
    <location>
        <begin position="48"/>
        <end position="69"/>
    </location>
</feature>
<protein>
    <recommendedName>
        <fullName evidence="2">DUF6534 domain-containing protein</fullName>
    </recommendedName>
</protein>